<name>A0A0L7CSD6_BIFBR</name>
<evidence type="ECO:0000313" key="1">
    <source>
        <dbReference type="EMBL" id="KOA62645.1"/>
    </source>
</evidence>
<dbReference type="AlphaFoldDB" id="A0A0L7CSD6"/>
<reference evidence="1 2" key="1">
    <citation type="journal article" date="2015" name="Int J Genomics">
        <title>Comparative Genomics Revealed Genetic Diversity and Species/Strain-Level Differences in Carbohydrate Metabolism of Three Probiotic Bifidobacterial Species.</title>
        <authorList>
            <person name="Odamaki T."/>
            <person name="Horigome A."/>
            <person name="Sugahara H."/>
            <person name="Hashikura N."/>
            <person name="Minami J."/>
            <person name="Xiao J.Z."/>
            <person name="Abe F."/>
        </authorList>
    </citation>
    <scope>NUCLEOTIDE SEQUENCE [LARGE SCALE GENOMIC DNA]</scope>
    <source>
        <strain evidence="1 2">MCC 1114</strain>
    </source>
</reference>
<accession>A0A0L7CSD6</accession>
<sequence length="70" mass="7790">MAETYVTLHGLARAVTNLLQRTNTRTMFTAAHPIGEIIETTPNLDPNTIGGTWTRLPDTIGRGRLWKRTA</sequence>
<dbReference type="Proteomes" id="UP000036802">
    <property type="component" value="Unassembled WGS sequence"/>
</dbReference>
<gene>
    <name evidence="1" type="ORF">BBM1114_10495</name>
</gene>
<evidence type="ECO:0000313" key="2">
    <source>
        <dbReference type="Proteomes" id="UP000036802"/>
    </source>
</evidence>
<dbReference type="PATRIC" id="fig|1365964.3.peg.2126"/>
<dbReference type="RefSeq" id="WP_007055578.1">
    <property type="nucleotide sequence ID" value="NZ_AVQC01000025.1"/>
</dbReference>
<protein>
    <submittedName>
        <fullName evidence="1">Uncharacterized protein</fullName>
    </submittedName>
</protein>
<organism evidence="1 2">
    <name type="scientific">Bifidobacterium breve MCC 1114</name>
    <dbReference type="NCBI Taxonomy" id="1365964"/>
    <lineage>
        <taxon>Bacteria</taxon>
        <taxon>Bacillati</taxon>
        <taxon>Actinomycetota</taxon>
        <taxon>Actinomycetes</taxon>
        <taxon>Bifidobacteriales</taxon>
        <taxon>Bifidobacteriaceae</taxon>
        <taxon>Bifidobacterium</taxon>
    </lineage>
</organism>
<proteinExistence type="predicted"/>
<dbReference type="EMBL" id="AVQC01000025">
    <property type="protein sequence ID" value="KOA62645.1"/>
    <property type="molecule type" value="Genomic_DNA"/>
</dbReference>
<comment type="caution">
    <text evidence="1">The sequence shown here is derived from an EMBL/GenBank/DDBJ whole genome shotgun (WGS) entry which is preliminary data.</text>
</comment>